<dbReference type="AlphaFoldDB" id="A0A1F7WA27"/>
<gene>
    <name evidence="1" type="ORF">A2304_02735</name>
</gene>
<sequence length="369" mass="40826">MPSEKEELKGAYIPFGKNDVLALPIHVDADLVALSIADANPGTFLVYAAVAKVDGKGSILLRHDRLDGWTETHSGAIERVVAIDDDVEISQGDSTTGEYVMWGGEPVTIPDGGRWWIGTDQRTPTLIVQHGAVLTRHFVSGRTETFDASNVIPAVAVLDEELDRVVFRDGIPYFEARSKEPRVVGDAQTRVFECGGELVAVDYKDPKRPWINTLTSVADGSETLIADAPIRVIDISGTDLHWVITFDVNVSGKSNAPGDHRRQIMVLNRDGSRRVAEEDDAIRDRWSPTDATRSFVAPDGFRVVLVEMGRRTENGDAQRGVMIYTDTGHIFHVLRGVAFETLHLVEDEIWGWRRCPGGVILSRFPFLRD</sequence>
<evidence type="ECO:0000313" key="1">
    <source>
        <dbReference type="EMBL" id="OGL99037.1"/>
    </source>
</evidence>
<comment type="caution">
    <text evidence="1">The sequence shown here is derived from an EMBL/GenBank/DDBJ whole genome shotgun (WGS) entry which is preliminary data.</text>
</comment>
<proteinExistence type="predicted"/>
<protein>
    <submittedName>
        <fullName evidence="1">Uncharacterized protein</fullName>
    </submittedName>
</protein>
<dbReference type="Proteomes" id="UP000176501">
    <property type="component" value="Unassembled WGS sequence"/>
</dbReference>
<accession>A0A1F7WA27</accession>
<evidence type="ECO:0000313" key="2">
    <source>
        <dbReference type="Proteomes" id="UP000176501"/>
    </source>
</evidence>
<reference evidence="1 2" key="1">
    <citation type="journal article" date="2016" name="Nat. Commun.">
        <title>Thousands of microbial genomes shed light on interconnected biogeochemical processes in an aquifer system.</title>
        <authorList>
            <person name="Anantharaman K."/>
            <person name="Brown C.T."/>
            <person name="Hug L.A."/>
            <person name="Sharon I."/>
            <person name="Castelle C.J."/>
            <person name="Probst A.J."/>
            <person name="Thomas B.C."/>
            <person name="Singh A."/>
            <person name="Wilkins M.J."/>
            <person name="Karaoz U."/>
            <person name="Brodie E.L."/>
            <person name="Williams K.H."/>
            <person name="Hubbard S.S."/>
            <person name="Banfield J.F."/>
        </authorList>
    </citation>
    <scope>NUCLEOTIDE SEQUENCE [LARGE SCALE GENOMIC DNA]</scope>
</reference>
<organism evidence="1 2">
    <name type="scientific">Candidatus Uhrbacteria bacterium RIFOXYB2_FULL_57_15</name>
    <dbReference type="NCBI Taxonomy" id="1802422"/>
    <lineage>
        <taxon>Bacteria</taxon>
        <taxon>Candidatus Uhriibacteriota</taxon>
    </lineage>
</organism>
<dbReference type="EMBL" id="MGFE01000011">
    <property type="protein sequence ID" value="OGL99037.1"/>
    <property type="molecule type" value="Genomic_DNA"/>
</dbReference>
<name>A0A1F7WA27_9BACT</name>